<gene>
    <name evidence="1" type="ORF">METZ01_LOCUS105157</name>
</gene>
<proteinExistence type="predicted"/>
<protein>
    <submittedName>
        <fullName evidence="1">Uncharacterized protein</fullName>
    </submittedName>
</protein>
<name>A0A381WK68_9ZZZZ</name>
<reference evidence="1" key="1">
    <citation type="submission" date="2018-05" db="EMBL/GenBank/DDBJ databases">
        <authorList>
            <person name="Lanie J.A."/>
            <person name="Ng W.-L."/>
            <person name="Kazmierczak K.M."/>
            <person name="Andrzejewski T.M."/>
            <person name="Davidsen T.M."/>
            <person name="Wayne K.J."/>
            <person name="Tettelin H."/>
            <person name="Glass J.I."/>
            <person name="Rusch D."/>
            <person name="Podicherti R."/>
            <person name="Tsui H.-C.T."/>
            <person name="Winkler M.E."/>
        </authorList>
    </citation>
    <scope>NUCLEOTIDE SEQUENCE</scope>
</reference>
<evidence type="ECO:0000313" key="1">
    <source>
        <dbReference type="EMBL" id="SVA52303.1"/>
    </source>
</evidence>
<accession>A0A381WK68</accession>
<dbReference type="AlphaFoldDB" id="A0A381WK68"/>
<sequence>MQGANERDLPAKPIVQAAHRDICCRKVGVNDVGPEITDSPNQPEVVTRRVPESLPPGGRNENRNASLLKGLPIRRWFVYALSEAQNPNLTPSRYLVPGQIKNMTLGAAKTQL</sequence>
<dbReference type="EMBL" id="UINC01011916">
    <property type="protein sequence ID" value="SVA52303.1"/>
    <property type="molecule type" value="Genomic_DNA"/>
</dbReference>
<organism evidence="1">
    <name type="scientific">marine metagenome</name>
    <dbReference type="NCBI Taxonomy" id="408172"/>
    <lineage>
        <taxon>unclassified sequences</taxon>
        <taxon>metagenomes</taxon>
        <taxon>ecological metagenomes</taxon>
    </lineage>
</organism>